<protein>
    <submittedName>
        <fullName evidence="3">Uncharacterized protein</fullName>
    </submittedName>
</protein>
<organism evidence="3 4">
    <name type="scientific">Paramecium pentaurelia</name>
    <dbReference type="NCBI Taxonomy" id="43138"/>
    <lineage>
        <taxon>Eukaryota</taxon>
        <taxon>Sar</taxon>
        <taxon>Alveolata</taxon>
        <taxon>Ciliophora</taxon>
        <taxon>Intramacronucleata</taxon>
        <taxon>Oligohymenophorea</taxon>
        <taxon>Peniculida</taxon>
        <taxon>Parameciidae</taxon>
        <taxon>Paramecium</taxon>
    </lineage>
</organism>
<accession>A0A8S1TAX3</accession>
<evidence type="ECO:0000313" key="3">
    <source>
        <dbReference type="EMBL" id="CAD8148429.1"/>
    </source>
</evidence>
<sequence>MQKKNNQLILSPNGLGGNIKPGLFSKHCQLNKLNKQKSFKVEETLTPKLFETKESSFAPQQKLQKSQSASRLVLPKEQRQDRVERQEIDNIPNIKHDQITELSQKLYRELIEFNEQADFGSLNEIQQWSEDMIKILLIINNSLEQLNVQENLDNNVPENQQNDIIQNLQKELNDERKERYKIEEEATNLITEQELEINKLEKQLKMLEEQHSQ</sequence>
<reference evidence="3" key="1">
    <citation type="submission" date="2021-01" db="EMBL/GenBank/DDBJ databases">
        <authorList>
            <consortium name="Genoscope - CEA"/>
            <person name="William W."/>
        </authorList>
    </citation>
    <scope>NUCLEOTIDE SEQUENCE</scope>
</reference>
<evidence type="ECO:0000256" key="1">
    <source>
        <dbReference type="SAM" id="Coils"/>
    </source>
</evidence>
<gene>
    <name evidence="3" type="ORF">PPENT_87.1.T0180061</name>
</gene>
<comment type="caution">
    <text evidence="3">The sequence shown here is derived from an EMBL/GenBank/DDBJ whole genome shotgun (WGS) entry which is preliminary data.</text>
</comment>
<keyword evidence="4" id="KW-1185">Reference proteome</keyword>
<feature type="coiled-coil region" evidence="1">
    <location>
        <begin position="158"/>
        <end position="210"/>
    </location>
</feature>
<keyword evidence="1" id="KW-0175">Coiled coil</keyword>
<dbReference type="EMBL" id="CAJJDO010000018">
    <property type="protein sequence ID" value="CAD8148429.1"/>
    <property type="molecule type" value="Genomic_DNA"/>
</dbReference>
<proteinExistence type="predicted"/>
<evidence type="ECO:0000256" key="2">
    <source>
        <dbReference type="SAM" id="MobiDB-lite"/>
    </source>
</evidence>
<feature type="compositionally biased region" description="Polar residues" evidence="2">
    <location>
        <begin position="56"/>
        <end position="70"/>
    </location>
</feature>
<dbReference type="AlphaFoldDB" id="A0A8S1TAX3"/>
<feature type="region of interest" description="Disordered" evidence="2">
    <location>
        <begin position="56"/>
        <end position="81"/>
    </location>
</feature>
<name>A0A8S1TAX3_9CILI</name>
<dbReference type="Proteomes" id="UP000689195">
    <property type="component" value="Unassembled WGS sequence"/>
</dbReference>
<evidence type="ECO:0000313" key="4">
    <source>
        <dbReference type="Proteomes" id="UP000689195"/>
    </source>
</evidence>